<keyword evidence="3" id="KW-1185">Reference proteome</keyword>
<keyword evidence="1" id="KW-0732">Signal</keyword>
<sequence length="87" mass="9336">MSLVTGFVLGGGIGLFAANVTPTIPTADKPQQSALEGKNLAAIGFMFSGVECTIESKKLEAELQQLKKSLRPKSVSLWRREITSRVS</sequence>
<evidence type="ECO:0000313" key="3">
    <source>
        <dbReference type="Proteomes" id="UP001292094"/>
    </source>
</evidence>
<accession>A0AAE1UNW1</accession>
<feature type="chain" id="PRO_5042143681" evidence="1">
    <location>
        <begin position="19"/>
        <end position="87"/>
    </location>
</feature>
<dbReference type="Proteomes" id="UP001292094">
    <property type="component" value="Unassembled WGS sequence"/>
</dbReference>
<comment type="caution">
    <text evidence="2">The sequence shown here is derived from an EMBL/GenBank/DDBJ whole genome shotgun (WGS) entry which is preliminary data.</text>
</comment>
<reference evidence="2" key="1">
    <citation type="submission" date="2023-11" db="EMBL/GenBank/DDBJ databases">
        <title>Genome assemblies of two species of porcelain crab, Petrolisthes cinctipes and Petrolisthes manimaculis (Anomura: Porcellanidae).</title>
        <authorList>
            <person name="Angst P."/>
        </authorList>
    </citation>
    <scope>NUCLEOTIDE SEQUENCE</scope>
    <source>
        <strain evidence="2">PB745_02</strain>
        <tissue evidence="2">Gill</tissue>
    </source>
</reference>
<protein>
    <submittedName>
        <fullName evidence="2">Uncharacterized protein</fullName>
    </submittedName>
</protein>
<evidence type="ECO:0000256" key="1">
    <source>
        <dbReference type="SAM" id="SignalP"/>
    </source>
</evidence>
<dbReference type="AlphaFoldDB" id="A0AAE1UNW1"/>
<proteinExistence type="predicted"/>
<dbReference type="EMBL" id="JAWZYT010000276">
    <property type="protein sequence ID" value="KAK4325550.1"/>
    <property type="molecule type" value="Genomic_DNA"/>
</dbReference>
<feature type="signal peptide" evidence="1">
    <location>
        <begin position="1"/>
        <end position="18"/>
    </location>
</feature>
<gene>
    <name evidence="2" type="ORF">Pmani_003897</name>
</gene>
<evidence type="ECO:0000313" key="2">
    <source>
        <dbReference type="EMBL" id="KAK4325550.1"/>
    </source>
</evidence>
<name>A0AAE1UNW1_9EUCA</name>
<organism evidence="2 3">
    <name type="scientific">Petrolisthes manimaculis</name>
    <dbReference type="NCBI Taxonomy" id="1843537"/>
    <lineage>
        <taxon>Eukaryota</taxon>
        <taxon>Metazoa</taxon>
        <taxon>Ecdysozoa</taxon>
        <taxon>Arthropoda</taxon>
        <taxon>Crustacea</taxon>
        <taxon>Multicrustacea</taxon>
        <taxon>Malacostraca</taxon>
        <taxon>Eumalacostraca</taxon>
        <taxon>Eucarida</taxon>
        <taxon>Decapoda</taxon>
        <taxon>Pleocyemata</taxon>
        <taxon>Anomura</taxon>
        <taxon>Galatheoidea</taxon>
        <taxon>Porcellanidae</taxon>
        <taxon>Petrolisthes</taxon>
    </lineage>
</organism>